<evidence type="ECO:0000313" key="3">
    <source>
        <dbReference type="Proteomes" id="UP001362999"/>
    </source>
</evidence>
<comment type="caution">
    <text evidence="2">The sequence shown here is derived from an EMBL/GenBank/DDBJ whole genome shotgun (WGS) entry which is preliminary data.</text>
</comment>
<proteinExistence type="predicted"/>
<dbReference type="EMBL" id="JAWWNJ010000009">
    <property type="protein sequence ID" value="KAK7048613.1"/>
    <property type="molecule type" value="Genomic_DNA"/>
</dbReference>
<organism evidence="2 3">
    <name type="scientific">Favolaschia claudopus</name>
    <dbReference type="NCBI Taxonomy" id="2862362"/>
    <lineage>
        <taxon>Eukaryota</taxon>
        <taxon>Fungi</taxon>
        <taxon>Dikarya</taxon>
        <taxon>Basidiomycota</taxon>
        <taxon>Agaricomycotina</taxon>
        <taxon>Agaricomycetes</taxon>
        <taxon>Agaricomycetidae</taxon>
        <taxon>Agaricales</taxon>
        <taxon>Marasmiineae</taxon>
        <taxon>Mycenaceae</taxon>
        <taxon>Favolaschia</taxon>
    </lineage>
</organism>
<dbReference type="Proteomes" id="UP001362999">
    <property type="component" value="Unassembled WGS sequence"/>
</dbReference>
<evidence type="ECO:0000256" key="1">
    <source>
        <dbReference type="SAM" id="MobiDB-lite"/>
    </source>
</evidence>
<gene>
    <name evidence="2" type="ORF">R3P38DRAFT_2764552</name>
</gene>
<accession>A0AAW0DBY1</accession>
<dbReference type="AlphaFoldDB" id="A0AAW0DBY1"/>
<evidence type="ECO:0000313" key="2">
    <source>
        <dbReference type="EMBL" id="KAK7048613.1"/>
    </source>
</evidence>
<protein>
    <submittedName>
        <fullName evidence="2">Uncharacterized protein</fullName>
    </submittedName>
</protein>
<feature type="compositionally biased region" description="Polar residues" evidence="1">
    <location>
        <begin position="91"/>
        <end position="116"/>
    </location>
</feature>
<name>A0AAW0DBY1_9AGAR</name>
<reference evidence="2 3" key="1">
    <citation type="journal article" date="2024" name="J Genomics">
        <title>Draft genome sequencing and assembly of Favolaschia claudopus CIRM-BRFM 2984 isolated from oak limbs.</title>
        <authorList>
            <person name="Navarro D."/>
            <person name="Drula E."/>
            <person name="Chaduli D."/>
            <person name="Cazenave R."/>
            <person name="Ahrendt S."/>
            <person name="Wang J."/>
            <person name="Lipzen A."/>
            <person name="Daum C."/>
            <person name="Barry K."/>
            <person name="Grigoriev I.V."/>
            <person name="Favel A."/>
            <person name="Rosso M.N."/>
            <person name="Martin F."/>
        </authorList>
    </citation>
    <scope>NUCLEOTIDE SEQUENCE [LARGE SCALE GENOMIC DNA]</scope>
    <source>
        <strain evidence="2 3">CIRM-BRFM 2984</strain>
    </source>
</reference>
<keyword evidence="3" id="KW-1185">Reference proteome</keyword>
<feature type="region of interest" description="Disordered" evidence="1">
    <location>
        <begin position="1"/>
        <end position="139"/>
    </location>
</feature>
<feature type="compositionally biased region" description="Low complexity" evidence="1">
    <location>
        <begin position="67"/>
        <end position="87"/>
    </location>
</feature>
<feature type="compositionally biased region" description="Basic residues" evidence="1">
    <location>
        <begin position="21"/>
        <end position="30"/>
    </location>
</feature>
<feature type="compositionally biased region" description="Low complexity" evidence="1">
    <location>
        <begin position="31"/>
        <end position="52"/>
    </location>
</feature>
<sequence>MPNGFQKSHMRIHSASQASRGKGKKSRSRGGKVSASSDSHPSPTSSTSSSSPIDVAYQLSSQEPFGPSSFPELSSASSSTPSNFISPQLPPSQGLTPHGSSRSLYSDSNQRFNTSPCLILPDPRAKPPLSMPYSPSPVIRRSPEDEVLAIFGSNLVENEAPPLHRRVADADIRRHSPQNLSLPSAAFSTPMVYSYSTELSHLGTISSYPSSRSPCHNLTLQPNSRDPSNVSTLDFVPDHLPAGSPSWISRP</sequence>